<protein>
    <submittedName>
        <fullName evidence="1">Uncharacterized protein</fullName>
    </submittedName>
</protein>
<organism evidence="1 2">
    <name type="scientific">Porphyra umbilicalis</name>
    <name type="common">Purple laver</name>
    <name type="synonym">Red alga</name>
    <dbReference type="NCBI Taxonomy" id="2786"/>
    <lineage>
        <taxon>Eukaryota</taxon>
        <taxon>Rhodophyta</taxon>
        <taxon>Bangiophyceae</taxon>
        <taxon>Bangiales</taxon>
        <taxon>Bangiaceae</taxon>
        <taxon>Porphyra</taxon>
    </lineage>
</organism>
<evidence type="ECO:0000313" key="2">
    <source>
        <dbReference type="Proteomes" id="UP000218209"/>
    </source>
</evidence>
<keyword evidence="2" id="KW-1185">Reference proteome</keyword>
<evidence type="ECO:0000313" key="1">
    <source>
        <dbReference type="EMBL" id="OSX79231.1"/>
    </source>
</evidence>
<proteinExistence type="predicted"/>
<dbReference type="Proteomes" id="UP000218209">
    <property type="component" value="Unassembled WGS sequence"/>
</dbReference>
<name>A0A1X6PED7_PORUM</name>
<dbReference type="AlphaFoldDB" id="A0A1X6PED7"/>
<sequence length="212" mass="21838">MPAGAGAGAGAIGVAAASGAAAAGAGAAGAAGGGGGAGAGAAAAGHAAGAAAAGHAAGHAAANVNEIPVPRKMRKLNDERPYQTPEFALTVQDVYMLRTSVVPDAFDALFDKRFTFKQQTPRSRMMATLYVERHVPVLKRAENHWAALCLLSKHTSTVKATRNRVEKRRAIAKAKADKRRTDRQHAIDQELHGIPVGPEADALLALMEHGDI</sequence>
<dbReference type="EMBL" id="KV918795">
    <property type="protein sequence ID" value="OSX79231.1"/>
    <property type="molecule type" value="Genomic_DNA"/>
</dbReference>
<gene>
    <name evidence="1" type="ORF">BU14_0084s0045</name>
</gene>
<reference evidence="1 2" key="1">
    <citation type="submission" date="2017-03" db="EMBL/GenBank/DDBJ databases">
        <title>WGS assembly of Porphyra umbilicalis.</title>
        <authorList>
            <person name="Brawley S.H."/>
            <person name="Blouin N.A."/>
            <person name="Ficko-Blean E."/>
            <person name="Wheeler G.L."/>
            <person name="Lohr M."/>
            <person name="Goodson H.V."/>
            <person name="Jenkins J.W."/>
            <person name="Blaby-Haas C.E."/>
            <person name="Helliwell K.E."/>
            <person name="Chan C."/>
            <person name="Marriage T."/>
            <person name="Bhattacharya D."/>
            <person name="Klein A.S."/>
            <person name="Badis Y."/>
            <person name="Brodie J."/>
            <person name="Cao Y."/>
            <person name="Collen J."/>
            <person name="Dittami S.M."/>
            <person name="Gachon C.M."/>
            <person name="Green B.R."/>
            <person name="Karpowicz S."/>
            <person name="Kim J.W."/>
            <person name="Kudahl U."/>
            <person name="Lin S."/>
            <person name="Michel G."/>
            <person name="Mittag M."/>
            <person name="Olson B.J."/>
            <person name="Pangilinan J."/>
            <person name="Peng Y."/>
            <person name="Qiu H."/>
            <person name="Shu S."/>
            <person name="Singer J.T."/>
            <person name="Smith A.G."/>
            <person name="Sprecher B.N."/>
            <person name="Wagner V."/>
            <person name="Wang W."/>
            <person name="Wang Z.-Y."/>
            <person name="Yan J."/>
            <person name="Yarish C."/>
            <person name="Zoeuner-Riek S."/>
            <person name="Zhuang Y."/>
            <person name="Zou Y."/>
            <person name="Lindquist E.A."/>
            <person name="Grimwood J."/>
            <person name="Barry K."/>
            <person name="Rokhsar D.S."/>
            <person name="Schmutz J."/>
            <person name="Stiller J.W."/>
            <person name="Grossman A.R."/>
            <person name="Prochnik S.E."/>
        </authorList>
    </citation>
    <scope>NUCLEOTIDE SEQUENCE [LARGE SCALE GENOMIC DNA]</scope>
    <source>
        <strain evidence="1">4086291</strain>
    </source>
</reference>
<accession>A0A1X6PED7</accession>